<evidence type="ECO:0000313" key="3">
    <source>
        <dbReference type="Proteomes" id="UP000288716"/>
    </source>
</evidence>
<dbReference type="OrthoDB" id="28127at2759"/>
<evidence type="ECO:0000256" key="1">
    <source>
        <dbReference type="ARBA" id="ARBA00001954"/>
    </source>
</evidence>
<dbReference type="Proteomes" id="UP000288716">
    <property type="component" value="Unassembled WGS sequence"/>
</dbReference>
<comment type="cofactor">
    <cofactor evidence="1">
        <name>Fe(2+)</name>
        <dbReference type="ChEBI" id="CHEBI:29033"/>
    </cofactor>
</comment>
<evidence type="ECO:0000313" key="2">
    <source>
        <dbReference type="EMBL" id="RWS19806.1"/>
    </source>
</evidence>
<keyword evidence="3" id="KW-1185">Reference proteome</keyword>
<dbReference type="InterPro" id="IPR037151">
    <property type="entry name" value="AlkB-like_sf"/>
</dbReference>
<protein>
    <recommendedName>
        <fullName evidence="4">Alpha-ketoglutarate-dependent dioxygenase alkB 7-like protein</fullName>
    </recommendedName>
</protein>
<reference evidence="2 3" key="1">
    <citation type="journal article" date="2018" name="Gigascience">
        <title>Genomes of trombidid mites reveal novel predicted allergens and laterally-transferred genes associated with secondary metabolism.</title>
        <authorList>
            <person name="Dong X."/>
            <person name="Chaisiri K."/>
            <person name="Xia D."/>
            <person name="Armstrong S.D."/>
            <person name="Fang Y."/>
            <person name="Donnelly M.J."/>
            <person name="Kadowaki T."/>
            <person name="McGarry J.W."/>
            <person name="Darby A.C."/>
            <person name="Makepeace B.L."/>
        </authorList>
    </citation>
    <scope>NUCLEOTIDE SEQUENCE [LARGE SCALE GENOMIC DNA]</scope>
    <source>
        <strain evidence="2">UoL-UT</strain>
    </source>
</reference>
<sequence length="242" mass="28303">MNTAVLRTLNIAKSFSKFHFCPLRFIFSDVANSQPQLTKYNFLKTNNDETLNAVKNCIFVYDDFVNETEENKLLSELENELRRHRYEDSHWDDVCINVYGVIAIHKFRETEKAHWSNDNRAVIERIQKFAFSNDVKKLNYVHVLDLAEDGIIKPHIDSVRFCGRIIAGLSLSSSSVMRLVHEKNKNLSVDVLLKRRSLYVMKDNVRYEFTHEILGNNVSYFNGEHIKKGRRVSIICRCEPEN</sequence>
<organism evidence="2 3">
    <name type="scientific">Leptotrombidium deliense</name>
    <dbReference type="NCBI Taxonomy" id="299467"/>
    <lineage>
        <taxon>Eukaryota</taxon>
        <taxon>Metazoa</taxon>
        <taxon>Ecdysozoa</taxon>
        <taxon>Arthropoda</taxon>
        <taxon>Chelicerata</taxon>
        <taxon>Arachnida</taxon>
        <taxon>Acari</taxon>
        <taxon>Acariformes</taxon>
        <taxon>Trombidiformes</taxon>
        <taxon>Prostigmata</taxon>
        <taxon>Anystina</taxon>
        <taxon>Parasitengona</taxon>
        <taxon>Trombiculoidea</taxon>
        <taxon>Trombiculidae</taxon>
        <taxon>Leptotrombidium</taxon>
    </lineage>
</organism>
<dbReference type="PANTHER" id="PTHR21052">
    <property type="entry name" value="SPERMATOGENESIS ASSOCIATED 11-RELATED"/>
    <property type="match status" value="1"/>
</dbReference>
<dbReference type="AlphaFoldDB" id="A0A443RWR0"/>
<proteinExistence type="predicted"/>
<dbReference type="SUPFAM" id="SSF51197">
    <property type="entry name" value="Clavaminate synthase-like"/>
    <property type="match status" value="1"/>
</dbReference>
<dbReference type="GO" id="GO:0006631">
    <property type="term" value="P:fatty acid metabolic process"/>
    <property type="evidence" value="ECO:0007669"/>
    <property type="project" value="TreeGrafter"/>
</dbReference>
<gene>
    <name evidence="2" type="ORF">B4U80_09309</name>
</gene>
<dbReference type="STRING" id="299467.A0A443RWR0"/>
<dbReference type="EMBL" id="NCKV01022593">
    <property type="protein sequence ID" value="RWS19806.1"/>
    <property type="molecule type" value="Genomic_DNA"/>
</dbReference>
<dbReference type="InterPro" id="IPR032870">
    <property type="entry name" value="ALKBH7-like"/>
</dbReference>
<dbReference type="PANTHER" id="PTHR21052:SF0">
    <property type="entry name" value="ALPHA-KETOGLUTARATE-DEPENDENT DIOXYGENASE ALKB HOMOLOG 7, MITOCHONDRIAL"/>
    <property type="match status" value="1"/>
</dbReference>
<comment type="caution">
    <text evidence="2">The sequence shown here is derived from an EMBL/GenBank/DDBJ whole genome shotgun (WGS) entry which is preliminary data.</text>
</comment>
<dbReference type="VEuPathDB" id="VectorBase:LDEU012234"/>
<dbReference type="GO" id="GO:0006974">
    <property type="term" value="P:DNA damage response"/>
    <property type="evidence" value="ECO:0007669"/>
    <property type="project" value="InterPro"/>
</dbReference>
<dbReference type="Gene3D" id="2.60.120.590">
    <property type="entry name" value="Alpha-ketoglutarate-dependent dioxygenase AlkB-like"/>
    <property type="match status" value="1"/>
</dbReference>
<dbReference type="GO" id="GO:0005759">
    <property type="term" value="C:mitochondrial matrix"/>
    <property type="evidence" value="ECO:0007669"/>
    <property type="project" value="TreeGrafter"/>
</dbReference>
<name>A0A443RWR0_9ACAR</name>
<evidence type="ECO:0008006" key="4">
    <source>
        <dbReference type="Google" id="ProtNLM"/>
    </source>
</evidence>
<accession>A0A443RWR0</accession>